<gene>
    <name evidence="1" type="ORF">M407DRAFT_4181</name>
</gene>
<proteinExistence type="predicted"/>
<reference evidence="1 2" key="1">
    <citation type="submission" date="2014-04" db="EMBL/GenBank/DDBJ databases">
        <authorList>
            <consortium name="DOE Joint Genome Institute"/>
            <person name="Kuo A."/>
            <person name="Girlanda M."/>
            <person name="Perotto S."/>
            <person name="Kohler A."/>
            <person name="Nagy L.G."/>
            <person name="Floudas D."/>
            <person name="Copeland A."/>
            <person name="Barry K.W."/>
            <person name="Cichocki N."/>
            <person name="Veneault-Fourrey C."/>
            <person name="LaButti K."/>
            <person name="Lindquist E.A."/>
            <person name="Lipzen A."/>
            <person name="Lundell T."/>
            <person name="Morin E."/>
            <person name="Murat C."/>
            <person name="Sun H."/>
            <person name="Tunlid A."/>
            <person name="Henrissat B."/>
            <person name="Grigoriev I.V."/>
            <person name="Hibbett D.S."/>
            <person name="Martin F."/>
            <person name="Nordberg H.P."/>
            <person name="Cantor M.N."/>
            <person name="Hua S.X."/>
        </authorList>
    </citation>
    <scope>NUCLEOTIDE SEQUENCE [LARGE SCALE GENOMIC DNA]</scope>
    <source>
        <strain evidence="1 2">MUT 4182</strain>
    </source>
</reference>
<organism evidence="1 2">
    <name type="scientific">Tulasnella calospora MUT 4182</name>
    <dbReference type="NCBI Taxonomy" id="1051891"/>
    <lineage>
        <taxon>Eukaryota</taxon>
        <taxon>Fungi</taxon>
        <taxon>Dikarya</taxon>
        <taxon>Basidiomycota</taxon>
        <taxon>Agaricomycotina</taxon>
        <taxon>Agaricomycetes</taxon>
        <taxon>Cantharellales</taxon>
        <taxon>Tulasnellaceae</taxon>
        <taxon>Tulasnella</taxon>
    </lineage>
</organism>
<evidence type="ECO:0000313" key="2">
    <source>
        <dbReference type="Proteomes" id="UP000054248"/>
    </source>
</evidence>
<name>A0A0C3QKB9_9AGAM</name>
<reference evidence="2" key="2">
    <citation type="submission" date="2015-01" db="EMBL/GenBank/DDBJ databases">
        <title>Evolutionary Origins and Diversification of the Mycorrhizal Mutualists.</title>
        <authorList>
            <consortium name="DOE Joint Genome Institute"/>
            <consortium name="Mycorrhizal Genomics Consortium"/>
            <person name="Kohler A."/>
            <person name="Kuo A."/>
            <person name="Nagy L.G."/>
            <person name="Floudas D."/>
            <person name="Copeland A."/>
            <person name="Barry K.W."/>
            <person name="Cichocki N."/>
            <person name="Veneault-Fourrey C."/>
            <person name="LaButti K."/>
            <person name="Lindquist E.A."/>
            <person name="Lipzen A."/>
            <person name="Lundell T."/>
            <person name="Morin E."/>
            <person name="Murat C."/>
            <person name="Riley R."/>
            <person name="Ohm R."/>
            <person name="Sun H."/>
            <person name="Tunlid A."/>
            <person name="Henrissat B."/>
            <person name="Grigoriev I.V."/>
            <person name="Hibbett D.S."/>
            <person name="Martin F."/>
        </authorList>
    </citation>
    <scope>NUCLEOTIDE SEQUENCE [LARGE SCALE GENOMIC DNA]</scope>
    <source>
        <strain evidence="2">MUT 4182</strain>
    </source>
</reference>
<dbReference type="AlphaFoldDB" id="A0A0C3QKB9"/>
<keyword evidence="2" id="KW-1185">Reference proteome</keyword>
<dbReference type="HOGENOM" id="CLU_1476190_0_0_1"/>
<dbReference type="EMBL" id="KN822951">
    <property type="protein sequence ID" value="KIO32920.1"/>
    <property type="molecule type" value="Genomic_DNA"/>
</dbReference>
<accession>A0A0C3QKB9</accession>
<evidence type="ECO:0000313" key="1">
    <source>
        <dbReference type="EMBL" id="KIO32920.1"/>
    </source>
</evidence>
<protein>
    <submittedName>
        <fullName evidence="1">Uncharacterized protein</fullName>
    </submittedName>
</protein>
<sequence length="183" mass="20395">MKTLIGIAAISIGSKCLEHLPQGCRHRKDEPDVAEQSHCIAGAALSLRYGYTWWIPELDIAASSAHSLLGRGLHLRRIYIQGHKGNRFDGYGLFLEARARGNPVCMGPYKPSNHHKCAQIDLESPVPIVSYNPVELTPTSFNRCLELNNTWAHLVGREDPCHSSEGSCLLIALRLREEFLRQA</sequence>
<dbReference type="Proteomes" id="UP000054248">
    <property type="component" value="Unassembled WGS sequence"/>
</dbReference>